<evidence type="ECO:0000313" key="7">
    <source>
        <dbReference type="Proteomes" id="UP001589858"/>
    </source>
</evidence>
<evidence type="ECO:0000256" key="3">
    <source>
        <dbReference type="ARBA" id="ARBA00023002"/>
    </source>
</evidence>
<feature type="domain" description="JmjC" evidence="5">
    <location>
        <begin position="165"/>
        <end position="314"/>
    </location>
</feature>
<keyword evidence="2" id="KW-0479">Metal-binding</keyword>
<dbReference type="Proteomes" id="UP001589858">
    <property type="component" value="Unassembled WGS sequence"/>
</dbReference>
<dbReference type="PANTHER" id="PTHR12461:SF106">
    <property type="entry name" value="BIFUNCTIONAL PEPTIDASE AND ARGINYL-HYDROXYLASE JMJD5"/>
    <property type="match status" value="1"/>
</dbReference>
<evidence type="ECO:0000256" key="2">
    <source>
        <dbReference type="ARBA" id="ARBA00022723"/>
    </source>
</evidence>
<dbReference type="SMART" id="SM00558">
    <property type="entry name" value="JmjC"/>
    <property type="match status" value="1"/>
</dbReference>
<organism evidence="6 7">
    <name type="scientific">Novosphingobium clariflavum</name>
    <dbReference type="NCBI Taxonomy" id="2029884"/>
    <lineage>
        <taxon>Bacteria</taxon>
        <taxon>Pseudomonadati</taxon>
        <taxon>Pseudomonadota</taxon>
        <taxon>Alphaproteobacteria</taxon>
        <taxon>Sphingomonadales</taxon>
        <taxon>Sphingomonadaceae</taxon>
        <taxon>Novosphingobium</taxon>
    </lineage>
</organism>
<dbReference type="PROSITE" id="PS51184">
    <property type="entry name" value="JMJC"/>
    <property type="match status" value="1"/>
</dbReference>
<dbReference type="InterPro" id="IPR003347">
    <property type="entry name" value="JmjC_dom"/>
</dbReference>
<dbReference type="SUPFAM" id="SSF51197">
    <property type="entry name" value="Clavaminate synthase-like"/>
    <property type="match status" value="1"/>
</dbReference>
<evidence type="ECO:0000313" key="6">
    <source>
        <dbReference type="EMBL" id="MFC0686987.1"/>
    </source>
</evidence>
<dbReference type="Gene3D" id="2.60.120.650">
    <property type="entry name" value="Cupin"/>
    <property type="match status" value="1"/>
</dbReference>
<dbReference type="PANTHER" id="PTHR12461">
    <property type="entry name" value="HYPOXIA-INDUCIBLE FACTOR 1 ALPHA INHIBITOR-RELATED"/>
    <property type="match status" value="1"/>
</dbReference>
<dbReference type="Pfam" id="PF13621">
    <property type="entry name" value="Cupin_8"/>
    <property type="match status" value="1"/>
</dbReference>
<sequence>MSVAGGNEKLDAALRAMGLGGLDAPRPYTGGPRASAPPVGLPDALTAARRDWILQVQERQRGLSMQASALMRCRDLPGQAFLDHFYAPARPVVIEGAIAGWPALARWTPDYLVRKVGSAQVEYQGGREGAEDFELAKDRHKRRMAFDAFMAMIADGPGNDAYITAYNSATNASAFAPLMADVAPVSAYLTAEPGMLWVGPAGTFTPLHFDLTNNLLIQITGRKHVRMVPPSQTRLLYNHRHVFSAVRDLDDPARLAAYPLAQQVASYDVTLEPGDMLYIPIGWWHQVRSLEFSVMMTCTNFLWPNLGHEEFPEG</sequence>
<comment type="cofactor">
    <cofactor evidence="1">
        <name>Fe(2+)</name>
        <dbReference type="ChEBI" id="CHEBI:29033"/>
    </cofactor>
</comment>
<accession>A0ABV6SCK5</accession>
<keyword evidence="3" id="KW-0560">Oxidoreductase</keyword>
<proteinExistence type="predicted"/>
<keyword evidence="7" id="KW-1185">Reference proteome</keyword>
<dbReference type="RefSeq" id="WP_288805274.1">
    <property type="nucleotide sequence ID" value="NZ_JAPCWC010000003.1"/>
</dbReference>
<dbReference type="InterPro" id="IPR041667">
    <property type="entry name" value="Cupin_8"/>
</dbReference>
<keyword evidence="4" id="KW-0408">Iron</keyword>
<evidence type="ECO:0000256" key="4">
    <source>
        <dbReference type="ARBA" id="ARBA00023004"/>
    </source>
</evidence>
<protein>
    <submittedName>
        <fullName evidence="6">Cupin-like domain-containing protein</fullName>
    </submittedName>
</protein>
<dbReference type="EMBL" id="JBHLTM010000079">
    <property type="protein sequence ID" value="MFC0686987.1"/>
    <property type="molecule type" value="Genomic_DNA"/>
</dbReference>
<gene>
    <name evidence="6" type="ORF">ACFFF8_20600</name>
</gene>
<name>A0ABV6SCK5_9SPHN</name>
<comment type="caution">
    <text evidence="6">The sequence shown here is derived from an EMBL/GenBank/DDBJ whole genome shotgun (WGS) entry which is preliminary data.</text>
</comment>
<evidence type="ECO:0000256" key="1">
    <source>
        <dbReference type="ARBA" id="ARBA00001954"/>
    </source>
</evidence>
<evidence type="ECO:0000259" key="5">
    <source>
        <dbReference type="PROSITE" id="PS51184"/>
    </source>
</evidence>
<reference evidence="6 7" key="1">
    <citation type="submission" date="2024-09" db="EMBL/GenBank/DDBJ databases">
        <authorList>
            <person name="Sun Q."/>
            <person name="Mori K."/>
        </authorList>
    </citation>
    <scope>NUCLEOTIDE SEQUENCE [LARGE SCALE GENOMIC DNA]</scope>
    <source>
        <strain evidence="6 7">CICC 11035S</strain>
    </source>
</reference>